<reference evidence="2 3" key="1">
    <citation type="journal article" date="2018" name="Front. Plant Sci.">
        <title>Red Clover (Trifolium pratense) and Zigzag Clover (T. medium) - A Picture of Genomic Similarities and Differences.</title>
        <authorList>
            <person name="Dluhosova J."/>
            <person name="Istvanek J."/>
            <person name="Nedelnik J."/>
            <person name="Repkova J."/>
        </authorList>
    </citation>
    <scope>NUCLEOTIDE SEQUENCE [LARGE SCALE GENOMIC DNA]</scope>
    <source>
        <strain evidence="3">cv. 10/8</strain>
        <tissue evidence="2">Leaf</tissue>
    </source>
</reference>
<comment type="caution">
    <text evidence="2">The sequence shown here is derived from an EMBL/GenBank/DDBJ whole genome shotgun (WGS) entry which is preliminary data.</text>
</comment>
<feature type="compositionally biased region" description="Basic and acidic residues" evidence="1">
    <location>
        <begin position="17"/>
        <end position="26"/>
    </location>
</feature>
<evidence type="ECO:0000313" key="3">
    <source>
        <dbReference type="Proteomes" id="UP000265520"/>
    </source>
</evidence>
<feature type="region of interest" description="Disordered" evidence="1">
    <location>
        <begin position="17"/>
        <end position="60"/>
    </location>
</feature>
<dbReference type="Proteomes" id="UP000265520">
    <property type="component" value="Unassembled WGS sequence"/>
</dbReference>
<dbReference type="EMBL" id="LXQA011355057">
    <property type="protein sequence ID" value="MCI94400.1"/>
    <property type="molecule type" value="Genomic_DNA"/>
</dbReference>
<proteinExistence type="predicted"/>
<dbReference type="AlphaFoldDB" id="A0A392W6T3"/>
<name>A0A392W6T3_9FABA</name>
<feature type="compositionally biased region" description="Low complexity" evidence="1">
    <location>
        <begin position="28"/>
        <end position="49"/>
    </location>
</feature>
<keyword evidence="3" id="KW-1185">Reference proteome</keyword>
<feature type="compositionally biased region" description="Basic and acidic residues" evidence="1">
    <location>
        <begin position="50"/>
        <end position="60"/>
    </location>
</feature>
<accession>A0A392W6T3</accession>
<evidence type="ECO:0000313" key="2">
    <source>
        <dbReference type="EMBL" id="MCI94400.1"/>
    </source>
</evidence>
<feature type="non-terminal residue" evidence="2">
    <location>
        <position position="60"/>
    </location>
</feature>
<protein>
    <submittedName>
        <fullName evidence="2">Uncharacterized protein</fullName>
    </submittedName>
</protein>
<organism evidence="2 3">
    <name type="scientific">Trifolium medium</name>
    <dbReference type="NCBI Taxonomy" id="97028"/>
    <lineage>
        <taxon>Eukaryota</taxon>
        <taxon>Viridiplantae</taxon>
        <taxon>Streptophyta</taxon>
        <taxon>Embryophyta</taxon>
        <taxon>Tracheophyta</taxon>
        <taxon>Spermatophyta</taxon>
        <taxon>Magnoliopsida</taxon>
        <taxon>eudicotyledons</taxon>
        <taxon>Gunneridae</taxon>
        <taxon>Pentapetalae</taxon>
        <taxon>rosids</taxon>
        <taxon>fabids</taxon>
        <taxon>Fabales</taxon>
        <taxon>Fabaceae</taxon>
        <taxon>Papilionoideae</taxon>
        <taxon>50 kb inversion clade</taxon>
        <taxon>NPAAA clade</taxon>
        <taxon>Hologalegina</taxon>
        <taxon>IRL clade</taxon>
        <taxon>Trifolieae</taxon>
        <taxon>Trifolium</taxon>
    </lineage>
</organism>
<sequence>MKEEGVIITRDDIVQVSPLKERKDSPDPETVTTEPVNSEVVSSPESIEIPSEKPTSEQPI</sequence>
<evidence type="ECO:0000256" key="1">
    <source>
        <dbReference type="SAM" id="MobiDB-lite"/>
    </source>
</evidence>